<dbReference type="InterPro" id="IPR001353">
    <property type="entry name" value="Proteasome_sua/b"/>
</dbReference>
<dbReference type="Proteomes" id="UP000067738">
    <property type="component" value="Chromosome"/>
</dbReference>
<comment type="subunit">
    <text evidence="9">The 20S proteasome core is composed of 14 alpha and 14 beta subunits that assemble into four stacked heptameric rings, resulting in a barrel-shaped structure. The two inner rings, each composed of seven catalytic beta subunits, are sandwiched by two outer rings, each composed of seven alpha subunits. The catalytic chamber with the active sites is on the inside of the barrel. Has a gated structure, the ends of the cylinder being occluded by the N-termini of the alpha-subunits. Is capped at one or both ends by the proteasome regulatory ATPase, PAN.</text>
</comment>
<evidence type="ECO:0000256" key="1">
    <source>
        <dbReference type="ARBA" id="ARBA00001198"/>
    </source>
</evidence>
<evidence type="ECO:0000256" key="8">
    <source>
        <dbReference type="ARBA" id="ARBA00023145"/>
    </source>
</evidence>
<keyword evidence="7 9" id="KW-0647">Proteasome</keyword>
<keyword evidence="6 9" id="KW-0068">Autocatalytic cleavage</keyword>
<keyword evidence="12" id="KW-1185">Reference proteome</keyword>
<dbReference type="InterPro" id="IPR016050">
    <property type="entry name" value="Proteasome_bsu_CS"/>
</dbReference>
<dbReference type="OrthoDB" id="6330at2157"/>
<evidence type="ECO:0000313" key="11">
    <source>
        <dbReference type="EMBL" id="ALT69805.1"/>
    </source>
</evidence>
<dbReference type="InterPro" id="IPR023333">
    <property type="entry name" value="Proteasome_suB-type"/>
</dbReference>
<comment type="activity regulation">
    <text evidence="9">The formation of the proteasomal ATPase PAN-20S proteasome complex, via the docking of the C-termini of PAN into the intersubunit pockets in the alpha-rings, triggers opening of the gate for substrate entry. Interconversion between the open-gate and close-gate conformations leads to a dynamic regulation of the 20S proteasome proteolysis activity.</text>
</comment>
<dbReference type="PANTHER" id="PTHR32194:SF0">
    <property type="entry name" value="ATP-DEPENDENT PROTEASE SUBUNIT HSLV"/>
    <property type="match status" value="1"/>
</dbReference>
<dbReference type="RefSeq" id="WP_058740019.1">
    <property type="nucleotide sequence ID" value="NZ_CP011266.1"/>
</dbReference>
<dbReference type="HAMAP" id="MF_02113_A">
    <property type="entry name" value="Proteasome_B_A"/>
    <property type="match status" value="1"/>
</dbReference>
<dbReference type="SUPFAM" id="SSF56235">
    <property type="entry name" value="N-terminal nucleophile aminohydrolases (Ntn hydrolases)"/>
    <property type="match status" value="1"/>
</dbReference>
<keyword evidence="4 9" id="KW-0888">Threonine protease</keyword>
<gene>
    <name evidence="9" type="primary">psmB</name>
    <name evidence="11" type="ORF">sm9_2049</name>
</gene>
<dbReference type="PATRIC" id="fig|230361.4.peg.2120"/>
<evidence type="ECO:0000256" key="10">
    <source>
        <dbReference type="PIRSR" id="PIRSR600243-1"/>
    </source>
</evidence>
<evidence type="ECO:0000256" key="3">
    <source>
        <dbReference type="ARBA" id="ARBA00022670"/>
    </source>
</evidence>
<dbReference type="NCBIfam" id="TIGR03634">
    <property type="entry name" value="arc_protsome_B"/>
    <property type="match status" value="1"/>
</dbReference>
<dbReference type="EMBL" id="CP011266">
    <property type="protein sequence ID" value="ALT69805.1"/>
    <property type="molecule type" value="Genomic_DNA"/>
</dbReference>
<comment type="function">
    <text evidence="9">Component of the proteasome core, a large protease complex with broad specificity involved in protein degradation.</text>
</comment>
<evidence type="ECO:0000256" key="9">
    <source>
        <dbReference type="HAMAP-Rule" id="MF_02113"/>
    </source>
</evidence>
<evidence type="ECO:0000256" key="7">
    <source>
        <dbReference type="ARBA" id="ARBA00022942"/>
    </source>
</evidence>
<dbReference type="Gene3D" id="3.60.20.10">
    <property type="entry name" value="Glutamine Phosphoribosylpyrophosphate, subunit 1, domain 1"/>
    <property type="match status" value="1"/>
</dbReference>
<dbReference type="InterPro" id="IPR000243">
    <property type="entry name" value="Pept_T1A_subB"/>
</dbReference>
<dbReference type="InterPro" id="IPR019983">
    <property type="entry name" value="Pept_T1A_Psome_bsu_arc"/>
</dbReference>
<evidence type="ECO:0000313" key="12">
    <source>
        <dbReference type="Proteomes" id="UP000067738"/>
    </source>
</evidence>
<keyword evidence="8 9" id="KW-0865">Zymogen</keyword>
<evidence type="ECO:0000256" key="4">
    <source>
        <dbReference type="ARBA" id="ARBA00022698"/>
    </source>
</evidence>
<feature type="chain" id="PRO_5023467116" description="Proteasome subunit beta" evidence="9">
    <location>
        <begin position="9"/>
        <end position="204"/>
    </location>
</feature>
<feature type="propeptide" id="PRO_5006980315" description="Removed in mature form; by autocatalysis" evidence="9">
    <location>
        <begin position="1"/>
        <end position="8"/>
    </location>
</feature>
<organism evidence="11 12">
    <name type="scientific">Methanobrevibacter millerae</name>
    <dbReference type="NCBI Taxonomy" id="230361"/>
    <lineage>
        <taxon>Archaea</taxon>
        <taxon>Methanobacteriati</taxon>
        <taxon>Methanobacteriota</taxon>
        <taxon>Methanomada group</taxon>
        <taxon>Methanobacteria</taxon>
        <taxon>Methanobacteriales</taxon>
        <taxon>Methanobacteriaceae</taxon>
        <taxon>Methanobrevibacter</taxon>
    </lineage>
</organism>
<comment type="similarity">
    <text evidence="9">Belongs to the peptidase T1B family.</text>
</comment>
<sequence>MDDKILEGTTTVGITCKDGVVFASERRASMGNLVAHKVAEKIFKIDDHIVTTIAGSVGDAQSLMKIIEAEVSLYQMRNDDAISVKAAASLTANILRSGPMYVQTLLGGMDGDKPSLYSLDPAGGMIEDTYISTGSGSIVAYGVLEDRFRDDLTTDEGIEIAIRAIRAAAERDTFSGNGYLVAKVDKDGFEMLDNEKINEILEKI</sequence>
<dbReference type="PROSITE" id="PS00854">
    <property type="entry name" value="PROTEASOME_BETA_1"/>
    <property type="match status" value="1"/>
</dbReference>
<evidence type="ECO:0000256" key="2">
    <source>
        <dbReference type="ARBA" id="ARBA00022490"/>
    </source>
</evidence>
<dbReference type="PROSITE" id="PS51476">
    <property type="entry name" value="PROTEASOME_BETA_2"/>
    <property type="match status" value="1"/>
</dbReference>
<accession>A0A0U3EMI4</accession>
<evidence type="ECO:0000256" key="5">
    <source>
        <dbReference type="ARBA" id="ARBA00022801"/>
    </source>
</evidence>
<evidence type="ECO:0000256" key="6">
    <source>
        <dbReference type="ARBA" id="ARBA00022813"/>
    </source>
</evidence>
<dbReference type="GO" id="GO:0019774">
    <property type="term" value="C:proteasome core complex, beta-subunit complex"/>
    <property type="evidence" value="ECO:0007669"/>
    <property type="project" value="UniProtKB-UniRule"/>
</dbReference>
<dbReference type="EC" id="3.4.25.1" evidence="9"/>
<reference evidence="11 12" key="1">
    <citation type="submission" date="2015-04" db="EMBL/GenBank/DDBJ databases">
        <title>The complete genome sequence of the rumen methanogen Methanobrevibacter millerae SM9.</title>
        <authorList>
            <person name="Leahy S.C."/>
            <person name="Kelly W.J."/>
            <person name="Pacheco D.M."/>
            <person name="Li D."/>
            <person name="Altermann E."/>
            <person name="Attwood G.T."/>
        </authorList>
    </citation>
    <scope>NUCLEOTIDE SEQUENCE [LARGE SCALE GENOMIC DNA]</scope>
    <source>
        <strain evidence="11 12">SM9</strain>
    </source>
</reference>
<dbReference type="GO" id="GO:0010498">
    <property type="term" value="P:proteasomal protein catabolic process"/>
    <property type="evidence" value="ECO:0007669"/>
    <property type="project" value="UniProtKB-UniRule"/>
</dbReference>
<dbReference type="FunFam" id="3.60.20.10:FF:000049">
    <property type="entry name" value="Proteasome subunit beta"/>
    <property type="match status" value="1"/>
</dbReference>
<name>A0A0U3EMI4_9EURY</name>
<dbReference type="PANTHER" id="PTHR32194">
    <property type="entry name" value="METALLOPROTEASE TLDD"/>
    <property type="match status" value="1"/>
</dbReference>
<dbReference type="GO" id="GO:0005737">
    <property type="term" value="C:cytoplasm"/>
    <property type="evidence" value="ECO:0007669"/>
    <property type="project" value="UniProtKB-SubCell"/>
</dbReference>
<dbReference type="InterPro" id="IPR029055">
    <property type="entry name" value="Ntn_hydrolases_N"/>
</dbReference>
<comment type="subcellular location">
    <subcellularLocation>
        <location evidence="9">Cytoplasm</location>
    </subcellularLocation>
</comment>
<keyword evidence="5 9" id="KW-0378">Hydrolase</keyword>
<protein>
    <recommendedName>
        <fullName evidence="9">Proteasome subunit beta</fullName>
        <ecNumber evidence="9">3.4.25.1</ecNumber>
    </recommendedName>
    <alternativeName>
        <fullName evidence="9">20S proteasome beta subunit</fullName>
    </alternativeName>
    <alternativeName>
        <fullName evidence="9">Proteasome core protein PsmB</fullName>
    </alternativeName>
</protein>
<dbReference type="AlphaFoldDB" id="A0A0U3EMI4"/>
<dbReference type="PRINTS" id="PR00141">
    <property type="entry name" value="PROTEASOME"/>
</dbReference>
<dbReference type="GeneID" id="26737002"/>
<dbReference type="KEGG" id="mmil:sm9_2049"/>
<keyword evidence="2 9" id="KW-0963">Cytoplasm</keyword>
<proteinExistence type="inferred from homology"/>
<keyword evidence="3 9" id="KW-0645">Protease</keyword>
<comment type="catalytic activity">
    <reaction evidence="1 9">
        <text>Cleavage of peptide bonds with very broad specificity.</text>
        <dbReference type="EC" id="3.4.25.1"/>
    </reaction>
</comment>
<dbReference type="Pfam" id="PF00227">
    <property type="entry name" value="Proteasome"/>
    <property type="match status" value="1"/>
</dbReference>
<dbReference type="GO" id="GO:0004298">
    <property type="term" value="F:threonine-type endopeptidase activity"/>
    <property type="evidence" value="ECO:0007669"/>
    <property type="project" value="UniProtKB-UniRule"/>
</dbReference>
<feature type="active site" description="Nucleophile" evidence="9 10">
    <location>
        <position position="9"/>
    </location>
</feature>